<dbReference type="SUPFAM" id="SSF51905">
    <property type="entry name" value="FAD/NAD(P)-binding domain"/>
    <property type="match status" value="1"/>
</dbReference>
<dbReference type="InterPro" id="IPR036188">
    <property type="entry name" value="FAD/NAD-bd_sf"/>
</dbReference>
<dbReference type="AlphaFoldDB" id="A0A699XN59"/>
<name>A0A699XN59_TANCI</name>
<evidence type="ECO:0000256" key="4">
    <source>
        <dbReference type="ARBA" id="ARBA00022827"/>
    </source>
</evidence>
<evidence type="ECO:0000256" key="6">
    <source>
        <dbReference type="ARBA" id="ARBA00023002"/>
    </source>
</evidence>
<evidence type="ECO:0000313" key="8">
    <source>
        <dbReference type="EMBL" id="GFD59680.1"/>
    </source>
</evidence>
<feature type="non-terminal residue" evidence="8">
    <location>
        <position position="1"/>
    </location>
</feature>
<sequence length="82" mass="8977">LELDYFEICDQENVEIVSLKDTPIEKLVPNGVKTTDGRIHECDALIMATGFDSITGGLTQMDIRGVSGQSLAEKWSNGVYSL</sequence>
<dbReference type="GO" id="GO:0004497">
    <property type="term" value="F:monooxygenase activity"/>
    <property type="evidence" value="ECO:0007669"/>
    <property type="project" value="UniProtKB-KW"/>
</dbReference>
<keyword evidence="6" id="KW-0560">Oxidoreductase</keyword>
<proteinExistence type="inferred from homology"/>
<gene>
    <name evidence="8" type="ORF">Tci_931649</name>
</gene>
<keyword evidence="7" id="KW-0503">Monooxygenase</keyword>
<keyword evidence="4" id="KW-0274">FAD</keyword>
<comment type="similarity">
    <text evidence="2">Belongs to the FAD-binding monooxygenase family.</text>
</comment>
<keyword evidence="5" id="KW-0521">NADP</keyword>
<dbReference type="Gene3D" id="3.50.50.60">
    <property type="entry name" value="FAD/NAD(P)-binding domain"/>
    <property type="match status" value="1"/>
</dbReference>
<dbReference type="PANTHER" id="PTHR43098">
    <property type="entry name" value="L-ORNITHINE N(5)-MONOOXYGENASE-RELATED"/>
    <property type="match status" value="1"/>
</dbReference>
<comment type="caution">
    <text evidence="8">The sequence shown here is derived from an EMBL/GenBank/DDBJ whole genome shotgun (WGS) entry which is preliminary data.</text>
</comment>
<evidence type="ECO:0000256" key="3">
    <source>
        <dbReference type="ARBA" id="ARBA00022630"/>
    </source>
</evidence>
<evidence type="ECO:0000256" key="2">
    <source>
        <dbReference type="ARBA" id="ARBA00010139"/>
    </source>
</evidence>
<reference evidence="8" key="1">
    <citation type="journal article" date="2019" name="Sci. Rep.">
        <title>Draft genome of Tanacetum cinerariifolium, the natural source of mosquito coil.</title>
        <authorList>
            <person name="Yamashiro T."/>
            <person name="Shiraishi A."/>
            <person name="Satake H."/>
            <person name="Nakayama K."/>
        </authorList>
    </citation>
    <scope>NUCLEOTIDE SEQUENCE</scope>
</reference>
<dbReference type="PANTHER" id="PTHR43098:SF3">
    <property type="entry name" value="L-ORNITHINE N(5)-MONOOXYGENASE-RELATED"/>
    <property type="match status" value="1"/>
</dbReference>
<comment type="cofactor">
    <cofactor evidence="1">
        <name>FAD</name>
        <dbReference type="ChEBI" id="CHEBI:57692"/>
    </cofactor>
</comment>
<evidence type="ECO:0000256" key="7">
    <source>
        <dbReference type="ARBA" id="ARBA00023033"/>
    </source>
</evidence>
<protein>
    <submittedName>
        <fullName evidence="8">Uncharacterized protein</fullName>
    </submittedName>
</protein>
<keyword evidence="3" id="KW-0285">Flavoprotein</keyword>
<evidence type="ECO:0000256" key="1">
    <source>
        <dbReference type="ARBA" id="ARBA00001974"/>
    </source>
</evidence>
<evidence type="ECO:0000256" key="5">
    <source>
        <dbReference type="ARBA" id="ARBA00022857"/>
    </source>
</evidence>
<dbReference type="InterPro" id="IPR050775">
    <property type="entry name" value="FAD-binding_Monooxygenases"/>
</dbReference>
<organism evidence="8">
    <name type="scientific">Tanacetum cinerariifolium</name>
    <name type="common">Dalmatian daisy</name>
    <name type="synonym">Chrysanthemum cinerariifolium</name>
    <dbReference type="NCBI Taxonomy" id="118510"/>
    <lineage>
        <taxon>Eukaryota</taxon>
        <taxon>Viridiplantae</taxon>
        <taxon>Streptophyta</taxon>
        <taxon>Embryophyta</taxon>
        <taxon>Tracheophyta</taxon>
        <taxon>Spermatophyta</taxon>
        <taxon>Magnoliopsida</taxon>
        <taxon>eudicotyledons</taxon>
        <taxon>Gunneridae</taxon>
        <taxon>Pentapetalae</taxon>
        <taxon>asterids</taxon>
        <taxon>campanulids</taxon>
        <taxon>Asterales</taxon>
        <taxon>Asteraceae</taxon>
        <taxon>Asteroideae</taxon>
        <taxon>Anthemideae</taxon>
        <taxon>Anthemidinae</taxon>
        <taxon>Tanacetum</taxon>
    </lineage>
</organism>
<accession>A0A699XN59</accession>
<feature type="non-terminal residue" evidence="8">
    <location>
        <position position="82"/>
    </location>
</feature>
<dbReference type="EMBL" id="BKCJ011867948">
    <property type="protein sequence ID" value="GFD59680.1"/>
    <property type="molecule type" value="Genomic_DNA"/>
</dbReference>